<feature type="domain" description="TRAP C4-dicarboxylate transport system permease DctM subunit" evidence="8">
    <location>
        <begin position="6"/>
        <end position="413"/>
    </location>
</feature>
<feature type="transmembrane region" description="Helical" evidence="7">
    <location>
        <begin position="213"/>
        <end position="232"/>
    </location>
</feature>
<proteinExistence type="predicted"/>
<feature type="transmembrane region" description="Helical" evidence="7">
    <location>
        <begin position="266"/>
        <end position="291"/>
    </location>
</feature>
<dbReference type="InterPro" id="IPR010656">
    <property type="entry name" value="DctM"/>
</dbReference>
<evidence type="ECO:0000256" key="3">
    <source>
        <dbReference type="ARBA" id="ARBA00022519"/>
    </source>
</evidence>
<dbReference type="GO" id="GO:0022857">
    <property type="term" value="F:transmembrane transporter activity"/>
    <property type="evidence" value="ECO:0007669"/>
    <property type="project" value="TreeGrafter"/>
</dbReference>
<evidence type="ECO:0000313" key="9">
    <source>
        <dbReference type="EMBL" id="SNS48539.1"/>
    </source>
</evidence>
<feature type="transmembrane region" description="Helical" evidence="7">
    <location>
        <begin position="83"/>
        <end position="105"/>
    </location>
</feature>
<dbReference type="RefSeq" id="WP_089283228.1">
    <property type="nucleotide sequence ID" value="NZ_FZOJ01000011.1"/>
</dbReference>
<comment type="subcellular location">
    <subcellularLocation>
        <location evidence="1">Cell inner membrane</location>
        <topology evidence="1">Multi-pass membrane protein</topology>
    </subcellularLocation>
</comment>
<evidence type="ECO:0000256" key="4">
    <source>
        <dbReference type="ARBA" id="ARBA00022692"/>
    </source>
</evidence>
<dbReference type="PIRSF" id="PIRSF006066">
    <property type="entry name" value="HI0050"/>
    <property type="match status" value="1"/>
</dbReference>
<dbReference type="EMBL" id="FZOJ01000011">
    <property type="protein sequence ID" value="SNS48539.1"/>
    <property type="molecule type" value="Genomic_DNA"/>
</dbReference>
<evidence type="ECO:0000256" key="6">
    <source>
        <dbReference type="ARBA" id="ARBA00023136"/>
    </source>
</evidence>
<feature type="transmembrane region" description="Helical" evidence="7">
    <location>
        <begin position="44"/>
        <end position="63"/>
    </location>
</feature>
<feature type="transmembrane region" description="Helical" evidence="7">
    <location>
        <begin position="352"/>
        <end position="374"/>
    </location>
</feature>
<feature type="transmembrane region" description="Helical" evidence="7">
    <location>
        <begin position="172"/>
        <end position="192"/>
    </location>
</feature>
<dbReference type="PANTHER" id="PTHR33362">
    <property type="entry name" value="SIALIC ACID TRAP TRANSPORTER PERMEASE PROTEIN SIAT-RELATED"/>
    <property type="match status" value="1"/>
</dbReference>
<feature type="transmembrane region" description="Helical" evidence="7">
    <location>
        <begin position="135"/>
        <end position="160"/>
    </location>
</feature>
<accession>A0A239EV99</accession>
<dbReference type="InterPro" id="IPR004681">
    <property type="entry name" value="TRAP_DctM"/>
</dbReference>
<name>A0A239EV99_9FIRM</name>
<dbReference type="OrthoDB" id="9772674at2"/>
<keyword evidence="5 7" id="KW-1133">Transmembrane helix</keyword>
<keyword evidence="10" id="KW-1185">Reference proteome</keyword>
<keyword evidence="3" id="KW-0997">Cell inner membrane</keyword>
<gene>
    <name evidence="9" type="ORF">SAMN05446037_101150</name>
</gene>
<evidence type="ECO:0000256" key="5">
    <source>
        <dbReference type="ARBA" id="ARBA00022989"/>
    </source>
</evidence>
<feature type="transmembrane region" description="Helical" evidence="7">
    <location>
        <begin position="6"/>
        <end position="32"/>
    </location>
</feature>
<feature type="transmembrane region" description="Helical" evidence="7">
    <location>
        <begin position="394"/>
        <end position="414"/>
    </location>
</feature>
<keyword evidence="6 7" id="KW-0472">Membrane</keyword>
<keyword evidence="4 7" id="KW-0812">Transmembrane</keyword>
<dbReference type="PANTHER" id="PTHR33362:SF2">
    <property type="entry name" value="TRAP TRANSPORTER LARGE PERMEASE PROTEIN"/>
    <property type="match status" value="1"/>
</dbReference>
<dbReference type="AlphaFoldDB" id="A0A239EV99"/>
<keyword evidence="2" id="KW-1003">Cell membrane</keyword>
<evidence type="ECO:0000256" key="7">
    <source>
        <dbReference type="SAM" id="Phobius"/>
    </source>
</evidence>
<dbReference type="NCBIfam" id="TIGR00786">
    <property type="entry name" value="dctM"/>
    <property type="match status" value="1"/>
</dbReference>
<evidence type="ECO:0000256" key="1">
    <source>
        <dbReference type="ARBA" id="ARBA00004429"/>
    </source>
</evidence>
<dbReference type="Pfam" id="PF06808">
    <property type="entry name" value="DctM"/>
    <property type="match status" value="1"/>
</dbReference>
<evidence type="ECO:0000256" key="2">
    <source>
        <dbReference type="ARBA" id="ARBA00022475"/>
    </source>
</evidence>
<dbReference type="GO" id="GO:0005886">
    <property type="term" value="C:plasma membrane"/>
    <property type="evidence" value="ECO:0007669"/>
    <property type="project" value="UniProtKB-SubCell"/>
</dbReference>
<organism evidence="9 10">
    <name type="scientific">Anaerovirgula multivorans</name>
    <dbReference type="NCBI Taxonomy" id="312168"/>
    <lineage>
        <taxon>Bacteria</taxon>
        <taxon>Bacillati</taxon>
        <taxon>Bacillota</taxon>
        <taxon>Clostridia</taxon>
        <taxon>Peptostreptococcales</taxon>
        <taxon>Natronincolaceae</taxon>
        <taxon>Anaerovirgula</taxon>
    </lineage>
</organism>
<reference evidence="10" key="1">
    <citation type="submission" date="2017-06" db="EMBL/GenBank/DDBJ databases">
        <authorList>
            <person name="Varghese N."/>
            <person name="Submissions S."/>
        </authorList>
    </citation>
    <scope>NUCLEOTIDE SEQUENCE [LARGE SCALE GENOMIC DNA]</scope>
    <source>
        <strain evidence="10">SCA</strain>
    </source>
</reference>
<evidence type="ECO:0000259" key="8">
    <source>
        <dbReference type="Pfam" id="PF06808"/>
    </source>
</evidence>
<sequence>MGALIFISFLIFMIVGIPVAIAIGLASLVVLVKEGMPLTVLVQRMFAGTDTFPLIAVPFFILAGDLLAKGRVSGKLVEFADSIFGFLKGGLSVVCVLASMFFAAISGSGAATTAAVGTPLIPELKKKGYDEATSAALIAASGTIGVVIPPSVPMILYAVIADQSVAKLFLSGFLPGSLMGLILIVLAIRYAYKNNYPRGSAFSIANVVKTFKEAIWGILTPVIILGGIFTGFFTPSEAAVIAVNYSLFVALFIYKDMKWKDVFHIICRSAMTMAVVMFIIATSSILSWVLAYYSVPTAIANAVLSLSSNKYVIMLLITLVIVIAGVFMETASALIILTPVFLPLVSGLGIDLIHFGLIIVVGLAIGMITPPVAINLYVASTVTGLPIEKITRSILPFMLGLLAVLLLIVYIPLFF</sequence>
<evidence type="ECO:0000313" key="10">
    <source>
        <dbReference type="Proteomes" id="UP000198304"/>
    </source>
</evidence>
<dbReference type="Proteomes" id="UP000198304">
    <property type="component" value="Unassembled WGS sequence"/>
</dbReference>
<protein>
    <submittedName>
        <fullName evidence="9">C4-dicarboxylate transporter, DctM subunit</fullName>
    </submittedName>
</protein>
<feature type="transmembrane region" description="Helical" evidence="7">
    <location>
        <begin position="311"/>
        <end position="340"/>
    </location>
</feature>
<feature type="transmembrane region" description="Helical" evidence="7">
    <location>
        <begin position="238"/>
        <end position="254"/>
    </location>
</feature>